<organism evidence="3 4">
    <name type="scientific">Dyella tabacisoli</name>
    <dbReference type="NCBI Taxonomy" id="2282381"/>
    <lineage>
        <taxon>Bacteria</taxon>
        <taxon>Pseudomonadati</taxon>
        <taxon>Pseudomonadota</taxon>
        <taxon>Gammaproteobacteria</taxon>
        <taxon>Lysobacterales</taxon>
        <taxon>Rhodanobacteraceae</taxon>
        <taxon>Dyella</taxon>
    </lineage>
</organism>
<dbReference type="Proteomes" id="UP000253782">
    <property type="component" value="Unassembled WGS sequence"/>
</dbReference>
<evidence type="ECO:0000259" key="2">
    <source>
        <dbReference type="Pfam" id="PF04773"/>
    </source>
</evidence>
<dbReference type="OrthoDB" id="9771237at2"/>
<dbReference type="AlphaFoldDB" id="A0A369UQD4"/>
<evidence type="ECO:0000313" key="4">
    <source>
        <dbReference type="Proteomes" id="UP000253782"/>
    </source>
</evidence>
<evidence type="ECO:0000256" key="1">
    <source>
        <dbReference type="SAM" id="Phobius"/>
    </source>
</evidence>
<proteinExistence type="predicted"/>
<keyword evidence="1" id="KW-0472">Membrane</keyword>
<reference evidence="3 4" key="1">
    <citation type="submission" date="2018-07" db="EMBL/GenBank/DDBJ databases">
        <title>Dyella tabacisoli L4-6T, whole genome shotgun sequence.</title>
        <authorList>
            <person name="Zhou X.-K."/>
            <person name="Li W.-J."/>
            <person name="Duan Y.-Q."/>
        </authorList>
    </citation>
    <scope>NUCLEOTIDE SEQUENCE [LARGE SCALE GENOMIC DNA]</scope>
    <source>
        <strain evidence="3 4">L4-6</strain>
    </source>
</reference>
<feature type="transmembrane region" description="Helical" evidence="1">
    <location>
        <begin position="80"/>
        <end position="100"/>
    </location>
</feature>
<dbReference type="Gene3D" id="3.55.50.30">
    <property type="match status" value="1"/>
</dbReference>
<evidence type="ECO:0000313" key="3">
    <source>
        <dbReference type="EMBL" id="RDD82982.1"/>
    </source>
</evidence>
<keyword evidence="1" id="KW-0812">Transmembrane</keyword>
<dbReference type="InterPro" id="IPR006860">
    <property type="entry name" value="FecR"/>
</dbReference>
<protein>
    <submittedName>
        <fullName evidence="3">DUF4974 domain-containing protein</fullName>
    </submittedName>
</protein>
<name>A0A369UQD4_9GAMM</name>
<keyword evidence="1" id="KW-1133">Transmembrane helix</keyword>
<sequence length="324" mass="35894">MRLDERTLHTAADWWTRLRDPNSAIETVEQWLEWTHASEQHLMAFERVTELANRFGELDDMARRQLIAEFARPTVSLRRWIPLAAAASALMALLGGYLAWSQFEARTAPQVYVSEVANNRDITLSDGSTVALGGATTLTTRFNKSERQVELGAGEAFFEVVHNAQRPFVVTAGNLSIRDVGTAFDVRRTGQHVTIAVTEGRVQIFNKGSARGEKMLEAVAGQLVSYDPLKSTMSVSSITSEQATAWRNDRLEFVNEPLDVVVANINRYSARPLHIADADLGPLTFTGTVKTDAIDSWLNALPEVFPLHVSKGTHQVVLSRAGRH</sequence>
<dbReference type="Gene3D" id="2.60.120.1440">
    <property type="match status" value="1"/>
</dbReference>
<comment type="caution">
    <text evidence="3">The sequence shown here is derived from an EMBL/GenBank/DDBJ whole genome shotgun (WGS) entry which is preliminary data.</text>
</comment>
<feature type="domain" description="FecR protein" evidence="2">
    <location>
        <begin position="112"/>
        <end position="203"/>
    </location>
</feature>
<keyword evidence="4" id="KW-1185">Reference proteome</keyword>
<dbReference type="PANTHER" id="PTHR30273:SF2">
    <property type="entry name" value="PROTEIN FECR"/>
    <property type="match status" value="1"/>
</dbReference>
<dbReference type="InterPro" id="IPR012373">
    <property type="entry name" value="Ferrdict_sens_TM"/>
</dbReference>
<dbReference type="Pfam" id="PF04773">
    <property type="entry name" value="FecR"/>
    <property type="match status" value="1"/>
</dbReference>
<dbReference type="EMBL" id="QQAH01000003">
    <property type="protein sequence ID" value="RDD82982.1"/>
    <property type="molecule type" value="Genomic_DNA"/>
</dbReference>
<dbReference type="PIRSF" id="PIRSF018266">
    <property type="entry name" value="FecR"/>
    <property type="match status" value="1"/>
</dbReference>
<dbReference type="PANTHER" id="PTHR30273">
    <property type="entry name" value="PERIPLASMIC SIGNAL SENSOR AND SIGMA FACTOR ACTIVATOR FECR-RELATED"/>
    <property type="match status" value="1"/>
</dbReference>
<accession>A0A369UQD4</accession>
<dbReference type="GO" id="GO:0016989">
    <property type="term" value="F:sigma factor antagonist activity"/>
    <property type="evidence" value="ECO:0007669"/>
    <property type="project" value="TreeGrafter"/>
</dbReference>
<gene>
    <name evidence="3" type="ORF">DVJ77_05400</name>
</gene>